<feature type="compositionally biased region" description="Basic and acidic residues" evidence="1">
    <location>
        <begin position="418"/>
        <end position="455"/>
    </location>
</feature>
<proteinExistence type="predicted"/>
<protein>
    <submittedName>
        <fullName evidence="2">Uncharacterized protein</fullName>
    </submittedName>
</protein>
<sequence length="630" mass="69225">MSTNQENLQIPAINTATSGRKDSRGEIPTQAGPSGIADQVPMTEVLRRFLDNYYEDRFVTFPDFDPRGEHGLPQHKYMCEVYSRSRTYKTMKLTHCVVGDVRNDLAACTLQKLTQELLEEREKEKEAPWKLFNYVTEKYKDFEVVRRDVFLQRKVKEGDKDAIKSKRYSVEVRYNPDLPDFHKYGAFCLTRAQGYNYNQASQKAYDLLIFKEQNDLLYMNEYVPYFAPEPLYFDKKYRKDLLSLISKGSHKNVMFTKEIPEVCRGNAINSALTRRNSIVSLPDIPSSPAEAVKAWFSAITSPIQHHTLVSTPISSAATTPTSEIPNPFSKSFSTLGAKLSSASNRRHRDNMHQEAPTLAKELEEKRKPPKAEKKGSASKTSANATSSTASSVSKAPVTSHASSTVSSNIRPSSADSNVAKRVEKQEAENQEKIERSGTHKKLQLDSPKRLIERIRPKSQGHTTASSREGGSTSTTSKEIKGSSKPITKPKTRTTDNNSKSETTTSSTHPKQSSSSTATVPKTSSTSTVLTSGKSQVVATPSKPQGTSAATKSYVDTTPSKSKSSANTSRSSTPTTTTKSPAPSNNSSSPPPSSKPTAPASRHHASSSTSTTSSSTTQKHRKSSPQSSPTS</sequence>
<feature type="compositionally biased region" description="Polar residues" evidence="1">
    <location>
        <begin position="400"/>
        <end position="416"/>
    </location>
</feature>
<comment type="caution">
    <text evidence="2">The sequence shown here is derived from an EMBL/GenBank/DDBJ whole genome shotgun (WGS) entry which is preliminary data.</text>
</comment>
<feature type="compositionally biased region" description="Low complexity" evidence="1">
    <location>
        <begin position="556"/>
        <end position="587"/>
    </location>
</feature>
<feature type="compositionally biased region" description="Low complexity" evidence="1">
    <location>
        <begin position="594"/>
        <end position="616"/>
    </location>
</feature>
<feature type="compositionally biased region" description="Basic and acidic residues" evidence="1">
    <location>
        <begin position="360"/>
        <end position="375"/>
    </location>
</feature>
<dbReference type="InParanoid" id="A0A286UGT5"/>
<feature type="compositionally biased region" description="Low complexity" evidence="1">
    <location>
        <begin position="462"/>
        <end position="476"/>
    </location>
</feature>
<dbReference type="AlphaFoldDB" id="A0A286UGT5"/>
<reference evidence="2 3" key="1">
    <citation type="journal article" date="2017" name="Mol. Ecol.">
        <title>Comparative and population genomic landscape of Phellinus noxius: A hypervariable fungus causing root rot in trees.</title>
        <authorList>
            <person name="Chung C.L."/>
            <person name="Lee T.J."/>
            <person name="Akiba M."/>
            <person name="Lee H.H."/>
            <person name="Kuo T.H."/>
            <person name="Liu D."/>
            <person name="Ke H.M."/>
            <person name="Yokoi T."/>
            <person name="Roa M.B."/>
            <person name="Lu M.J."/>
            <person name="Chang Y.Y."/>
            <person name="Ann P.J."/>
            <person name="Tsai J.N."/>
            <person name="Chen C.Y."/>
            <person name="Tzean S.S."/>
            <person name="Ota Y."/>
            <person name="Hattori T."/>
            <person name="Sahashi N."/>
            <person name="Liou R.F."/>
            <person name="Kikuchi T."/>
            <person name="Tsai I.J."/>
        </authorList>
    </citation>
    <scope>NUCLEOTIDE SEQUENCE [LARGE SCALE GENOMIC DNA]</scope>
    <source>
        <strain evidence="2 3">FFPRI411160</strain>
    </source>
</reference>
<dbReference type="STRING" id="2282107.A0A286UGT5"/>
<feature type="compositionally biased region" description="Low complexity" evidence="1">
    <location>
        <begin position="494"/>
        <end position="516"/>
    </location>
</feature>
<feature type="compositionally biased region" description="Polar residues" evidence="1">
    <location>
        <begin position="1"/>
        <end position="18"/>
    </location>
</feature>
<evidence type="ECO:0000256" key="1">
    <source>
        <dbReference type="SAM" id="MobiDB-lite"/>
    </source>
</evidence>
<dbReference type="EMBL" id="NBII01000005">
    <property type="protein sequence ID" value="PAV18797.1"/>
    <property type="molecule type" value="Genomic_DNA"/>
</dbReference>
<organism evidence="2 3">
    <name type="scientific">Pyrrhoderma noxium</name>
    <dbReference type="NCBI Taxonomy" id="2282107"/>
    <lineage>
        <taxon>Eukaryota</taxon>
        <taxon>Fungi</taxon>
        <taxon>Dikarya</taxon>
        <taxon>Basidiomycota</taxon>
        <taxon>Agaricomycotina</taxon>
        <taxon>Agaricomycetes</taxon>
        <taxon>Hymenochaetales</taxon>
        <taxon>Hymenochaetaceae</taxon>
        <taxon>Pyrrhoderma</taxon>
    </lineage>
</organism>
<feature type="compositionally biased region" description="Low complexity" evidence="1">
    <location>
        <begin position="377"/>
        <end position="399"/>
    </location>
</feature>
<evidence type="ECO:0000313" key="2">
    <source>
        <dbReference type="EMBL" id="PAV18797.1"/>
    </source>
</evidence>
<gene>
    <name evidence="2" type="ORF">PNOK_0564000</name>
</gene>
<dbReference type="Proteomes" id="UP000217199">
    <property type="component" value="Unassembled WGS sequence"/>
</dbReference>
<feature type="region of interest" description="Disordered" evidence="1">
    <location>
        <begin position="335"/>
        <end position="630"/>
    </location>
</feature>
<accession>A0A286UGT5</accession>
<evidence type="ECO:0000313" key="3">
    <source>
        <dbReference type="Proteomes" id="UP000217199"/>
    </source>
</evidence>
<feature type="region of interest" description="Disordered" evidence="1">
    <location>
        <begin position="1"/>
        <end position="35"/>
    </location>
</feature>
<name>A0A286UGT5_9AGAM</name>
<feature type="compositionally biased region" description="Polar residues" evidence="1">
    <location>
        <begin position="517"/>
        <end position="555"/>
    </location>
</feature>
<keyword evidence="3" id="KW-1185">Reference proteome</keyword>